<feature type="binding site" evidence="4">
    <location>
        <begin position="15"/>
        <end position="22"/>
    </location>
    <ligand>
        <name>ATP</name>
        <dbReference type="ChEBI" id="CHEBI:30616"/>
    </ligand>
</feature>
<dbReference type="InterPro" id="IPR053931">
    <property type="entry name" value="RapZ_C"/>
</dbReference>
<dbReference type="PANTHER" id="PTHR30448:SF0">
    <property type="entry name" value="RNASE ADAPTER PROTEIN RAPZ"/>
    <property type="match status" value="1"/>
</dbReference>
<dbReference type="SUPFAM" id="SSF52540">
    <property type="entry name" value="P-loop containing nucleoside triphosphate hydrolases"/>
    <property type="match status" value="1"/>
</dbReference>
<evidence type="ECO:0000313" key="7">
    <source>
        <dbReference type="EMBL" id="CTQ31937.1"/>
    </source>
</evidence>
<dbReference type="InterPro" id="IPR053930">
    <property type="entry name" value="RapZ-like_N"/>
</dbReference>
<sequence>MTQTADPIDLILVTGPSGAGRTTAIRVLEDAGYEVIDNLPLSLTARLLEAGVDRPLALGVDIRNRDFSVDALLSLVARLRADPAQTARLLYLDCDRDTLLARFSETRRRHPLAPVEDTETGIDRELSIIGPVADQADVVIDTTALTVHDLKDEVLHWFGGDARRLAVSVQSFSYKRGVPRGLDMVFDVRFLANPHWVPALRGGTGRDPAVRDHVTADPRFPDFYARMQGLVTSLLPAYREEGRAHLAIGFGCTGGRHRSVAVTEMLAAALAEQGWQVSIRHREIDRRDAVPISAGPGGTGHGEGAA</sequence>
<dbReference type="AlphaFoldDB" id="A0A0M6XMY4"/>
<dbReference type="OrthoDB" id="9784461at2"/>
<dbReference type="Gene3D" id="3.40.50.300">
    <property type="entry name" value="P-loop containing nucleotide triphosphate hydrolases"/>
    <property type="match status" value="1"/>
</dbReference>
<evidence type="ECO:0000256" key="1">
    <source>
        <dbReference type="ARBA" id="ARBA00022741"/>
    </source>
</evidence>
<accession>A0A0M6XMY4</accession>
<protein>
    <submittedName>
        <fullName evidence="7">GlmZ(SRNA)-inactivating NTPase</fullName>
    </submittedName>
</protein>
<feature type="domain" description="RapZ C-terminal" evidence="6">
    <location>
        <begin position="166"/>
        <end position="284"/>
    </location>
</feature>
<dbReference type="PIRSF" id="PIRSF005052">
    <property type="entry name" value="P-loopkin"/>
    <property type="match status" value="1"/>
</dbReference>
<evidence type="ECO:0000259" key="6">
    <source>
        <dbReference type="Pfam" id="PF22740"/>
    </source>
</evidence>
<evidence type="ECO:0000259" key="5">
    <source>
        <dbReference type="Pfam" id="PF03668"/>
    </source>
</evidence>
<dbReference type="STRING" id="282197.SAMN04488517_104300"/>
<dbReference type="PANTHER" id="PTHR30448">
    <property type="entry name" value="RNASE ADAPTER PROTEIN RAPZ"/>
    <property type="match status" value="1"/>
</dbReference>
<evidence type="ECO:0000256" key="3">
    <source>
        <dbReference type="ARBA" id="ARBA00023134"/>
    </source>
</evidence>
<keyword evidence="3 4" id="KW-0342">GTP-binding</keyword>
<dbReference type="RefSeq" id="WP_055681408.1">
    <property type="nucleotide sequence ID" value="NZ_CXPG01000012.1"/>
</dbReference>
<dbReference type="NCBIfam" id="NF003828">
    <property type="entry name" value="PRK05416.1"/>
    <property type="match status" value="1"/>
</dbReference>
<reference evidence="7 8" key="1">
    <citation type="submission" date="2015-07" db="EMBL/GenBank/DDBJ databases">
        <authorList>
            <person name="Noorani M."/>
        </authorList>
    </citation>
    <scope>NUCLEOTIDE SEQUENCE [LARGE SCALE GENOMIC DNA]</scope>
    <source>
        <strain evidence="7 8">CECT 5088</strain>
    </source>
</reference>
<keyword evidence="1 4" id="KW-0547">Nucleotide-binding</keyword>
<keyword evidence="8" id="KW-1185">Reference proteome</keyword>
<name>A0A0M6XMY4_9RHOB</name>
<evidence type="ECO:0000256" key="2">
    <source>
        <dbReference type="ARBA" id="ARBA00022840"/>
    </source>
</evidence>
<keyword evidence="2 4" id="KW-0067">ATP-binding</keyword>
<proteinExistence type="inferred from homology"/>
<dbReference type="Pfam" id="PF03668">
    <property type="entry name" value="RapZ-like_N"/>
    <property type="match status" value="1"/>
</dbReference>
<feature type="binding site" evidence="4">
    <location>
        <begin position="61"/>
        <end position="64"/>
    </location>
    <ligand>
        <name>GTP</name>
        <dbReference type="ChEBI" id="CHEBI:37565"/>
    </ligand>
</feature>
<evidence type="ECO:0000256" key="4">
    <source>
        <dbReference type="HAMAP-Rule" id="MF_00636"/>
    </source>
</evidence>
<dbReference type="InterPro" id="IPR027417">
    <property type="entry name" value="P-loop_NTPase"/>
</dbReference>
<dbReference type="Proteomes" id="UP000048908">
    <property type="component" value="Unassembled WGS sequence"/>
</dbReference>
<organism evidence="7 8">
    <name type="scientific">Jannaschia rubra</name>
    <dbReference type="NCBI Taxonomy" id="282197"/>
    <lineage>
        <taxon>Bacteria</taxon>
        <taxon>Pseudomonadati</taxon>
        <taxon>Pseudomonadota</taxon>
        <taxon>Alphaproteobacteria</taxon>
        <taxon>Rhodobacterales</taxon>
        <taxon>Roseobacteraceae</taxon>
        <taxon>Jannaschia</taxon>
    </lineage>
</organism>
<dbReference type="HAMAP" id="MF_00636">
    <property type="entry name" value="RapZ_like"/>
    <property type="match status" value="1"/>
</dbReference>
<feature type="domain" description="RapZ-like N-terminal" evidence="5">
    <location>
        <begin position="8"/>
        <end position="161"/>
    </location>
</feature>
<evidence type="ECO:0000313" key="8">
    <source>
        <dbReference type="Proteomes" id="UP000048908"/>
    </source>
</evidence>
<dbReference type="Pfam" id="PF22740">
    <property type="entry name" value="PapZ_C"/>
    <property type="match status" value="1"/>
</dbReference>
<dbReference type="GO" id="GO:0005524">
    <property type="term" value="F:ATP binding"/>
    <property type="evidence" value="ECO:0007669"/>
    <property type="project" value="UniProtKB-UniRule"/>
</dbReference>
<dbReference type="InterPro" id="IPR005337">
    <property type="entry name" value="RapZ-like"/>
</dbReference>
<gene>
    <name evidence="7" type="ORF">JAN5088_00696</name>
</gene>
<dbReference type="EMBL" id="CXPG01000012">
    <property type="protein sequence ID" value="CTQ31937.1"/>
    <property type="molecule type" value="Genomic_DNA"/>
</dbReference>
<dbReference type="GO" id="GO:0005525">
    <property type="term" value="F:GTP binding"/>
    <property type="evidence" value="ECO:0007669"/>
    <property type="project" value="UniProtKB-UniRule"/>
</dbReference>